<accession>A0A0N5A069</accession>
<dbReference type="AlphaFoldDB" id="A0A0N5A069"/>
<evidence type="ECO:0000256" key="7">
    <source>
        <dbReference type="ARBA" id="ARBA00031027"/>
    </source>
</evidence>
<proteinExistence type="predicted"/>
<evidence type="ECO:0000256" key="9">
    <source>
        <dbReference type="SAM" id="Phobius"/>
    </source>
</evidence>
<dbReference type="WBParaSite" id="PTRK_0001473100.1">
    <property type="protein sequence ID" value="PTRK_0001473100.1"/>
    <property type="gene ID" value="PTRK_0001473100"/>
</dbReference>
<feature type="domain" description="NADH:quinone oxidoreductase/Mrp antiporter transmembrane" evidence="10">
    <location>
        <begin position="70"/>
        <end position="241"/>
    </location>
</feature>
<dbReference type="PANTHER" id="PTHR42829">
    <property type="entry name" value="NADH-UBIQUINONE OXIDOREDUCTASE CHAIN 5"/>
    <property type="match status" value="1"/>
</dbReference>
<dbReference type="GO" id="GO:0042773">
    <property type="term" value="P:ATP synthesis coupled electron transport"/>
    <property type="evidence" value="ECO:0007669"/>
    <property type="project" value="InterPro"/>
</dbReference>
<evidence type="ECO:0000256" key="3">
    <source>
        <dbReference type="ARBA" id="ARBA00012944"/>
    </source>
</evidence>
<evidence type="ECO:0000256" key="1">
    <source>
        <dbReference type="ARBA" id="ARBA00003257"/>
    </source>
</evidence>
<feature type="transmembrane region" description="Helical" evidence="9">
    <location>
        <begin position="131"/>
        <end position="152"/>
    </location>
</feature>
<organism evidence="11 12">
    <name type="scientific">Parastrongyloides trichosuri</name>
    <name type="common">Possum-specific nematode worm</name>
    <dbReference type="NCBI Taxonomy" id="131310"/>
    <lineage>
        <taxon>Eukaryota</taxon>
        <taxon>Metazoa</taxon>
        <taxon>Ecdysozoa</taxon>
        <taxon>Nematoda</taxon>
        <taxon>Chromadorea</taxon>
        <taxon>Rhabditida</taxon>
        <taxon>Tylenchina</taxon>
        <taxon>Panagrolaimomorpha</taxon>
        <taxon>Strongyloidoidea</taxon>
        <taxon>Strongyloididae</taxon>
        <taxon>Parastrongyloides</taxon>
    </lineage>
</organism>
<keyword evidence="6 9" id="KW-0472">Membrane</keyword>
<feature type="transmembrane region" description="Helical" evidence="9">
    <location>
        <begin position="192"/>
        <end position="211"/>
    </location>
</feature>
<evidence type="ECO:0000256" key="6">
    <source>
        <dbReference type="ARBA" id="ARBA00023136"/>
    </source>
</evidence>
<keyword evidence="4 9" id="KW-0812">Transmembrane</keyword>
<dbReference type="InterPro" id="IPR001750">
    <property type="entry name" value="ND/Mrp_TM"/>
</dbReference>
<feature type="transmembrane region" description="Helical" evidence="9">
    <location>
        <begin position="59"/>
        <end position="80"/>
    </location>
</feature>
<evidence type="ECO:0000256" key="8">
    <source>
        <dbReference type="ARBA" id="ARBA00049551"/>
    </source>
</evidence>
<comment type="catalytic activity">
    <reaction evidence="8">
        <text>a ubiquinone + NADH + 5 H(+)(in) = a ubiquinol + NAD(+) + 4 H(+)(out)</text>
        <dbReference type="Rhea" id="RHEA:29091"/>
        <dbReference type="Rhea" id="RHEA-COMP:9565"/>
        <dbReference type="Rhea" id="RHEA-COMP:9566"/>
        <dbReference type="ChEBI" id="CHEBI:15378"/>
        <dbReference type="ChEBI" id="CHEBI:16389"/>
        <dbReference type="ChEBI" id="CHEBI:17976"/>
        <dbReference type="ChEBI" id="CHEBI:57540"/>
        <dbReference type="ChEBI" id="CHEBI:57945"/>
        <dbReference type="EC" id="7.1.1.2"/>
    </reaction>
</comment>
<dbReference type="PANTHER" id="PTHR42829:SF2">
    <property type="entry name" value="NADH-UBIQUINONE OXIDOREDUCTASE CHAIN 5"/>
    <property type="match status" value="1"/>
</dbReference>
<evidence type="ECO:0000313" key="12">
    <source>
        <dbReference type="WBParaSite" id="PTRK_0001473100.1"/>
    </source>
</evidence>
<dbReference type="EC" id="7.1.1.2" evidence="3"/>
<comment type="function">
    <text evidence="1">Core subunit of the mitochondrial membrane respiratory chain NADH dehydrogenase (Complex I) that is believed to belong to the minimal assembly required for catalysis. Complex I functions in the transfer of electrons from NADH to the respiratory chain. The immediate electron acceptor for the enzyme is believed to be ubiquinone.</text>
</comment>
<evidence type="ECO:0000313" key="11">
    <source>
        <dbReference type="Proteomes" id="UP000038045"/>
    </source>
</evidence>
<feature type="transmembrane region" description="Helical" evidence="9">
    <location>
        <begin position="100"/>
        <end position="119"/>
    </location>
</feature>
<name>A0A0N5A069_PARTI</name>
<dbReference type="InterPro" id="IPR003945">
    <property type="entry name" value="NU5C-like"/>
</dbReference>
<evidence type="ECO:0000256" key="5">
    <source>
        <dbReference type="ARBA" id="ARBA00022989"/>
    </source>
</evidence>
<dbReference type="Proteomes" id="UP000038045">
    <property type="component" value="Unplaced"/>
</dbReference>
<keyword evidence="11" id="KW-1185">Reference proteome</keyword>
<evidence type="ECO:0000256" key="2">
    <source>
        <dbReference type="ARBA" id="ARBA00004141"/>
    </source>
</evidence>
<dbReference type="GO" id="GO:0008137">
    <property type="term" value="F:NADH dehydrogenase (ubiquinone) activity"/>
    <property type="evidence" value="ECO:0007669"/>
    <property type="project" value="UniProtKB-EC"/>
</dbReference>
<comment type="subcellular location">
    <subcellularLocation>
        <location evidence="2">Membrane</location>
        <topology evidence="2">Multi-pass membrane protein</topology>
    </subcellularLocation>
</comment>
<feature type="transmembrane region" description="Helical" evidence="9">
    <location>
        <begin position="223"/>
        <end position="243"/>
    </location>
</feature>
<keyword evidence="5 9" id="KW-1133">Transmembrane helix</keyword>
<reference evidence="12" key="1">
    <citation type="submission" date="2017-02" db="UniProtKB">
        <authorList>
            <consortium name="WormBaseParasite"/>
        </authorList>
    </citation>
    <scope>IDENTIFICATION</scope>
</reference>
<dbReference type="STRING" id="131310.A0A0N5A069"/>
<dbReference type="GO" id="GO:0003954">
    <property type="term" value="F:NADH dehydrogenase activity"/>
    <property type="evidence" value="ECO:0007669"/>
    <property type="project" value="TreeGrafter"/>
</dbReference>
<evidence type="ECO:0000259" key="10">
    <source>
        <dbReference type="Pfam" id="PF00361"/>
    </source>
</evidence>
<sequence>MFALFVFIYTLIESFISYRVILNDSFCYNRPEYAMSISVFGHSYQSEIYFRIPSNWGSFYFSGFSYFSYYLAVFLILTAFTKSAQFPFSGWLPKAMSAPTPVSSLVHSSTLVTAGLVLLMNFNCLVFSKSLISVVLIVGVFTMFFSSVSALFEEDLKKVVALSTLSQIGFSMVTLGLGLNFVCFIHLLRHALFKSCLFMQVGYIIHCSFGQQDGRNYNGVGNLPYYIQVQILVTLFCLCGLVFSRGSV</sequence>
<protein>
    <recommendedName>
        <fullName evidence="3">NADH:ubiquinone reductase (H(+)-translocating)</fullName>
        <ecNumber evidence="3">7.1.1.2</ecNumber>
    </recommendedName>
    <alternativeName>
        <fullName evidence="7">NADH dehydrogenase subunit 5</fullName>
    </alternativeName>
</protein>
<dbReference type="GO" id="GO:0015990">
    <property type="term" value="P:electron transport coupled proton transport"/>
    <property type="evidence" value="ECO:0007669"/>
    <property type="project" value="TreeGrafter"/>
</dbReference>
<feature type="transmembrane region" description="Helical" evidence="9">
    <location>
        <begin position="164"/>
        <end position="185"/>
    </location>
</feature>
<dbReference type="Pfam" id="PF00361">
    <property type="entry name" value="Proton_antipo_M"/>
    <property type="match status" value="1"/>
</dbReference>
<dbReference type="GO" id="GO:0016020">
    <property type="term" value="C:membrane"/>
    <property type="evidence" value="ECO:0007669"/>
    <property type="project" value="UniProtKB-SubCell"/>
</dbReference>
<evidence type="ECO:0000256" key="4">
    <source>
        <dbReference type="ARBA" id="ARBA00022692"/>
    </source>
</evidence>